<evidence type="ECO:0008006" key="4">
    <source>
        <dbReference type="Google" id="ProtNLM"/>
    </source>
</evidence>
<evidence type="ECO:0000313" key="2">
    <source>
        <dbReference type="EMBL" id="SPP63177.1"/>
    </source>
</evidence>
<dbReference type="Gene3D" id="2.180.10.10">
    <property type="entry name" value="RHS repeat-associated core"/>
    <property type="match status" value="1"/>
</dbReference>
<feature type="compositionally biased region" description="Polar residues" evidence="1">
    <location>
        <begin position="14"/>
        <end position="30"/>
    </location>
</feature>
<feature type="region of interest" description="Disordered" evidence="1">
    <location>
        <begin position="1"/>
        <end position="30"/>
    </location>
</feature>
<evidence type="ECO:0000256" key="1">
    <source>
        <dbReference type="SAM" id="MobiDB-lite"/>
    </source>
</evidence>
<reference evidence="3" key="1">
    <citation type="submission" date="2018-04" db="EMBL/GenBank/DDBJ databases">
        <authorList>
            <person name="Lucker S."/>
            <person name="Sakoula D."/>
        </authorList>
    </citation>
    <scope>NUCLEOTIDE SEQUENCE [LARGE SCALE GENOMIC DNA]</scope>
</reference>
<dbReference type="AlphaFoldDB" id="A0A330L1G6"/>
<organism evidence="2 3">
    <name type="scientific">Nitrospira lenta</name>
    <dbReference type="NCBI Taxonomy" id="1436998"/>
    <lineage>
        <taxon>Bacteria</taxon>
        <taxon>Pseudomonadati</taxon>
        <taxon>Nitrospirota</taxon>
        <taxon>Nitrospiria</taxon>
        <taxon>Nitrospirales</taxon>
        <taxon>Nitrospiraceae</taxon>
        <taxon>Nitrospira</taxon>
    </lineage>
</organism>
<name>A0A330L1G6_9BACT</name>
<protein>
    <recommendedName>
        <fullName evidence="4">Bacterial toxin 24 domain-containing protein</fullName>
    </recommendedName>
</protein>
<proteinExistence type="predicted"/>
<accession>A0A330L1G6</accession>
<gene>
    <name evidence="2" type="ORF">NITLEN_10263</name>
</gene>
<evidence type="ECO:0000313" key="3">
    <source>
        <dbReference type="Proteomes" id="UP000248168"/>
    </source>
</evidence>
<keyword evidence="3" id="KW-1185">Reference proteome</keyword>
<dbReference type="Proteomes" id="UP000248168">
    <property type="component" value="Unassembled WGS sequence"/>
</dbReference>
<dbReference type="InParanoid" id="A0A330L1G6"/>
<dbReference type="EMBL" id="OUNR01000001">
    <property type="protein sequence ID" value="SPP63177.1"/>
    <property type="molecule type" value="Genomic_DNA"/>
</dbReference>
<feature type="compositionally biased region" description="Low complexity" evidence="1">
    <location>
        <begin position="1"/>
        <end position="13"/>
    </location>
</feature>
<feature type="region of interest" description="Disordered" evidence="1">
    <location>
        <begin position="202"/>
        <end position="248"/>
    </location>
</feature>
<sequence>MSPTTSSSSPRSSIQKPASTSLGRDTTTGNLGRFLSVDPGLLRGQQASTLGRGQFHNVYAYSANNPYRFVDPSGNTPIDLVFLAVDVAKLGFAVYTGVGISSAVVDVGLSIAGVVSPVAGTGELLKAGRGAEHSIEAITGIQNGADAVRSSITITKETIEKKTLGADGARKIETIERENGAAISRTQTVTKDGEIIHQHQNQIGKHGGERQFPDEWTGTKTVGEGKQKPPYENHPPQFGPDKVPGGRY</sequence>